<dbReference type="Gene3D" id="2.50.20.20">
    <property type="match status" value="1"/>
</dbReference>
<protein>
    <recommendedName>
        <fullName evidence="5">Lipoprotein</fullName>
    </recommendedName>
</protein>
<dbReference type="InterPro" id="IPR029046">
    <property type="entry name" value="LolA/LolB/LppX"/>
</dbReference>
<evidence type="ECO:0000313" key="4">
    <source>
        <dbReference type="Proteomes" id="UP001599542"/>
    </source>
</evidence>
<accession>A0ABW6GHG3</accession>
<evidence type="ECO:0000256" key="1">
    <source>
        <dbReference type="SAM" id="MobiDB-lite"/>
    </source>
</evidence>
<dbReference type="Proteomes" id="UP001599542">
    <property type="component" value="Unassembled WGS sequence"/>
</dbReference>
<reference evidence="3 4" key="1">
    <citation type="submission" date="2024-09" db="EMBL/GenBank/DDBJ databases">
        <title>The Natural Products Discovery Center: Release of the First 8490 Sequenced Strains for Exploring Actinobacteria Biosynthetic Diversity.</title>
        <authorList>
            <person name="Kalkreuter E."/>
            <person name="Kautsar S.A."/>
            <person name="Yang D."/>
            <person name="Bader C.D."/>
            <person name="Teijaro C.N."/>
            <person name="Fluegel L."/>
            <person name="Davis C.M."/>
            <person name="Simpson J.R."/>
            <person name="Lauterbach L."/>
            <person name="Steele A.D."/>
            <person name="Gui C."/>
            <person name="Meng S."/>
            <person name="Li G."/>
            <person name="Viehrig K."/>
            <person name="Ye F."/>
            <person name="Su P."/>
            <person name="Kiefer A.F."/>
            <person name="Nichols A."/>
            <person name="Cepeda A.J."/>
            <person name="Yan W."/>
            <person name="Fan B."/>
            <person name="Jiang Y."/>
            <person name="Adhikari A."/>
            <person name="Zheng C.-J."/>
            <person name="Schuster L."/>
            <person name="Cowan T.M."/>
            <person name="Smanski M.J."/>
            <person name="Chevrette M.G."/>
            <person name="De Carvalho L.P.S."/>
            <person name="Shen B."/>
        </authorList>
    </citation>
    <scope>NUCLEOTIDE SEQUENCE [LARGE SCALE GENOMIC DNA]</scope>
    <source>
        <strain evidence="3 4">NPDC058753</strain>
    </source>
</reference>
<sequence>MRTPRPLAAVALSTLALCALTACGPDEAPKDAAAPPASPSASPSPSAPALADLSAAEIAEKSRTAGGKLSSVTMTISVPHHPEGPFSGTFTEDGSGNCTGTYTFEGKGSTEIVRVGGKAWTKPSAAYLAATAPGIPAEAIGKWFVDENKPTGMASFCDLGVQLEKRVGLNTDGAPNSSLRKGDAEQVDGAPAVVLTMTDEDGNPVRYDIAAEGEPRLLATETGSGDMVVRLGDFDKPVQAAAPAADQVFTP</sequence>
<feature type="compositionally biased region" description="Low complexity" evidence="1">
    <location>
        <begin position="31"/>
        <end position="53"/>
    </location>
</feature>
<keyword evidence="4" id="KW-1185">Reference proteome</keyword>
<comment type="caution">
    <text evidence="3">The sequence shown here is derived from an EMBL/GenBank/DDBJ whole genome shotgun (WGS) entry which is preliminary data.</text>
</comment>
<organism evidence="3 4">
    <name type="scientific">Kitasatospora phosalacinea</name>
    <dbReference type="NCBI Taxonomy" id="2065"/>
    <lineage>
        <taxon>Bacteria</taxon>
        <taxon>Bacillati</taxon>
        <taxon>Actinomycetota</taxon>
        <taxon>Actinomycetes</taxon>
        <taxon>Kitasatosporales</taxon>
        <taxon>Streptomycetaceae</taxon>
        <taxon>Kitasatospora</taxon>
    </lineage>
</organism>
<feature type="region of interest" description="Disordered" evidence="1">
    <location>
        <begin position="27"/>
        <end position="53"/>
    </location>
</feature>
<gene>
    <name evidence="3" type="ORF">ACFW6T_08790</name>
</gene>
<feature type="chain" id="PRO_5045419844" description="Lipoprotein" evidence="2">
    <location>
        <begin position="25"/>
        <end position="251"/>
    </location>
</feature>
<dbReference type="EMBL" id="JBHYPX010000012">
    <property type="protein sequence ID" value="MFE1352068.1"/>
    <property type="molecule type" value="Genomic_DNA"/>
</dbReference>
<evidence type="ECO:0008006" key="5">
    <source>
        <dbReference type="Google" id="ProtNLM"/>
    </source>
</evidence>
<dbReference type="RefSeq" id="WP_380316375.1">
    <property type="nucleotide sequence ID" value="NZ_JBHYPW010000002.1"/>
</dbReference>
<evidence type="ECO:0000313" key="3">
    <source>
        <dbReference type="EMBL" id="MFE1352068.1"/>
    </source>
</evidence>
<dbReference type="SUPFAM" id="SSF89392">
    <property type="entry name" value="Prokaryotic lipoproteins and lipoprotein localization factors"/>
    <property type="match status" value="1"/>
</dbReference>
<name>A0ABW6GHG3_9ACTN</name>
<evidence type="ECO:0000256" key="2">
    <source>
        <dbReference type="SAM" id="SignalP"/>
    </source>
</evidence>
<proteinExistence type="predicted"/>
<dbReference type="PROSITE" id="PS51257">
    <property type="entry name" value="PROKAR_LIPOPROTEIN"/>
    <property type="match status" value="1"/>
</dbReference>
<keyword evidence="2" id="KW-0732">Signal</keyword>
<feature type="signal peptide" evidence="2">
    <location>
        <begin position="1"/>
        <end position="24"/>
    </location>
</feature>